<dbReference type="GO" id="GO:0005829">
    <property type="term" value="C:cytosol"/>
    <property type="evidence" value="ECO:0007669"/>
    <property type="project" value="TreeGrafter"/>
</dbReference>
<evidence type="ECO:0000259" key="1">
    <source>
        <dbReference type="Pfam" id="PF02036"/>
    </source>
</evidence>
<comment type="caution">
    <text evidence="2">The sequence shown here is derived from an EMBL/GenBank/DDBJ whole genome shotgun (WGS) entry which is preliminary data.</text>
</comment>
<dbReference type="InterPro" id="IPR003033">
    <property type="entry name" value="SCP2_sterol-bd_dom"/>
</dbReference>
<sequence>MGIRDEVEQIVQKINGKPERIRSLQAVYQFNLGNGEFLQVKFHGGQAELFDGTPHKADCRIILSEETFRKLLNNQLNAIAAYMSGALKVEGKLSLAFKLADVLKACF</sequence>
<reference evidence="2" key="1">
    <citation type="submission" date="2021-06" db="EMBL/GenBank/DDBJ databases">
        <authorList>
            <person name="Criscuolo A."/>
        </authorList>
    </citation>
    <scope>NUCLEOTIDE SEQUENCE</scope>
    <source>
        <strain evidence="2">CIP111600</strain>
    </source>
</reference>
<dbReference type="Proteomes" id="UP000693672">
    <property type="component" value="Unassembled WGS sequence"/>
</dbReference>
<organism evidence="2 3">
    <name type="scientific">Paenibacillus solanacearum</name>
    <dbReference type="NCBI Taxonomy" id="2048548"/>
    <lineage>
        <taxon>Bacteria</taxon>
        <taxon>Bacillati</taxon>
        <taxon>Bacillota</taxon>
        <taxon>Bacilli</taxon>
        <taxon>Bacillales</taxon>
        <taxon>Paenibacillaceae</taxon>
        <taxon>Paenibacillus</taxon>
    </lineage>
</organism>
<dbReference type="AlphaFoldDB" id="A0A916NQ36"/>
<accession>A0A916NQ36</accession>
<keyword evidence="3" id="KW-1185">Reference proteome</keyword>
<evidence type="ECO:0000313" key="2">
    <source>
        <dbReference type="EMBL" id="CAG7629026.1"/>
    </source>
</evidence>
<gene>
    <name evidence="2" type="ORF">PAESOLCIP111_03063</name>
</gene>
<dbReference type="PANTHER" id="PTHR10094:SF25">
    <property type="entry name" value="SCP2 STEROL-BINDING DOMAIN-CONTAINING PROTEIN 1"/>
    <property type="match status" value="1"/>
</dbReference>
<proteinExistence type="predicted"/>
<protein>
    <recommendedName>
        <fullName evidence="1">SCP2 domain-containing protein</fullName>
    </recommendedName>
</protein>
<name>A0A916NQ36_9BACL</name>
<feature type="domain" description="SCP2" evidence="1">
    <location>
        <begin position="8"/>
        <end position="104"/>
    </location>
</feature>
<dbReference type="EMBL" id="CAJVAS010000012">
    <property type="protein sequence ID" value="CAG7629026.1"/>
    <property type="molecule type" value="Genomic_DNA"/>
</dbReference>
<dbReference type="Pfam" id="PF02036">
    <property type="entry name" value="SCP2"/>
    <property type="match status" value="1"/>
</dbReference>
<dbReference type="PANTHER" id="PTHR10094">
    <property type="entry name" value="STEROL CARRIER PROTEIN 2 SCP-2 FAMILY PROTEIN"/>
    <property type="match status" value="1"/>
</dbReference>
<evidence type="ECO:0000313" key="3">
    <source>
        <dbReference type="Proteomes" id="UP000693672"/>
    </source>
</evidence>